<dbReference type="Gene3D" id="3.90.550.10">
    <property type="entry name" value="Spore Coat Polysaccharide Biosynthesis Protein SpsA, Chain A"/>
    <property type="match status" value="1"/>
</dbReference>
<keyword evidence="9" id="KW-1185">Reference proteome</keyword>
<protein>
    <recommendedName>
        <fullName evidence="2 6">UTP--glucose-1-phosphate uridylyltransferase</fullName>
        <ecNumber evidence="2 6">2.7.7.9</ecNumber>
    </recommendedName>
    <alternativeName>
        <fullName evidence="6">UDP-glucose pyrophosphorylase</fullName>
    </alternativeName>
</protein>
<dbReference type="NCBIfam" id="TIGR01099">
    <property type="entry name" value="galU"/>
    <property type="match status" value="1"/>
</dbReference>
<dbReference type="SUPFAM" id="SSF53448">
    <property type="entry name" value="Nucleotide-diphospho-sugar transferases"/>
    <property type="match status" value="1"/>
</dbReference>
<feature type="domain" description="Nucleotidyl transferase" evidence="7">
    <location>
        <begin position="5"/>
        <end position="263"/>
    </location>
</feature>
<evidence type="ECO:0000256" key="5">
    <source>
        <dbReference type="ARBA" id="ARBA00048128"/>
    </source>
</evidence>
<dbReference type="PANTHER" id="PTHR43197">
    <property type="entry name" value="UTP--GLUCOSE-1-PHOSPHATE URIDYLYLTRANSFERASE"/>
    <property type="match status" value="1"/>
</dbReference>
<dbReference type="AlphaFoldDB" id="A0A7Z7FCA4"/>
<organism evidence="8 9">
    <name type="scientific">Methanolobus vulcani</name>
    <dbReference type="NCBI Taxonomy" id="38026"/>
    <lineage>
        <taxon>Archaea</taxon>
        <taxon>Methanobacteriati</taxon>
        <taxon>Methanobacteriota</taxon>
        <taxon>Stenosarchaea group</taxon>
        <taxon>Methanomicrobia</taxon>
        <taxon>Methanosarcinales</taxon>
        <taxon>Methanosarcinaceae</taxon>
        <taxon>Methanolobus</taxon>
    </lineage>
</organism>
<evidence type="ECO:0000256" key="1">
    <source>
        <dbReference type="ARBA" id="ARBA00006890"/>
    </source>
</evidence>
<evidence type="ECO:0000313" key="9">
    <source>
        <dbReference type="Proteomes" id="UP000199259"/>
    </source>
</evidence>
<comment type="similarity">
    <text evidence="1 6">Belongs to the UDPGP type 2 family.</text>
</comment>
<evidence type="ECO:0000256" key="2">
    <source>
        <dbReference type="ARBA" id="ARBA00012415"/>
    </source>
</evidence>
<dbReference type="GO" id="GO:0006011">
    <property type="term" value="P:UDP-alpha-D-glucose metabolic process"/>
    <property type="evidence" value="ECO:0007669"/>
    <property type="project" value="InterPro"/>
</dbReference>
<comment type="catalytic activity">
    <reaction evidence="5 6">
        <text>alpha-D-glucose 1-phosphate + UTP + H(+) = UDP-alpha-D-glucose + diphosphate</text>
        <dbReference type="Rhea" id="RHEA:19889"/>
        <dbReference type="ChEBI" id="CHEBI:15378"/>
        <dbReference type="ChEBI" id="CHEBI:33019"/>
        <dbReference type="ChEBI" id="CHEBI:46398"/>
        <dbReference type="ChEBI" id="CHEBI:58601"/>
        <dbReference type="ChEBI" id="CHEBI:58885"/>
        <dbReference type="EC" id="2.7.7.9"/>
    </reaction>
</comment>
<proteinExistence type="inferred from homology"/>
<dbReference type="CDD" id="cd02541">
    <property type="entry name" value="UGPase_prokaryotic"/>
    <property type="match status" value="1"/>
</dbReference>
<dbReference type="RefSeq" id="WP_091709305.1">
    <property type="nucleotide sequence ID" value="NZ_FNCA01000003.1"/>
</dbReference>
<evidence type="ECO:0000256" key="4">
    <source>
        <dbReference type="ARBA" id="ARBA00022695"/>
    </source>
</evidence>
<accession>A0A7Z7FCA4</accession>
<evidence type="ECO:0000256" key="3">
    <source>
        <dbReference type="ARBA" id="ARBA00022679"/>
    </source>
</evidence>
<dbReference type="Pfam" id="PF00483">
    <property type="entry name" value="NTP_transferase"/>
    <property type="match status" value="1"/>
</dbReference>
<comment type="caution">
    <text evidence="8">The sequence shown here is derived from an EMBL/GenBank/DDBJ whole genome shotgun (WGS) entry which is preliminary data.</text>
</comment>
<dbReference type="OrthoDB" id="15372at2157"/>
<dbReference type="PANTHER" id="PTHR43197:SF1">
    <property type="entry name" value="UTP--GLUCOSE-1-PHOSPHATE URIDYLYLTRANSFERASE"/>
    <property type="match status" value="1"/>
</dbReference>
<evidence type="ECO:0000313" key="8">
    <source>
        <dbReference type="EMBL" id="SDF65637.1"/>
    </source>
</evidence>
<dbReference type="GO" id="GO:0003983">
    <property type="term" value="F:UTP:glucose-1-phosphate uridylyltransferase activity"/>
    <property type="evidence" value="ECO:0007669"/>
    <property type="project" value="UniProtKB-EC"/>
</dbReference>
<name>A0A7Z7FCA4_9EURY</name>
<dbReference type="InterPro" id="IPR029044">
    <property type="entry name" value="Nucleotide-diphossugar_trans"/>
</dbReference>
<evidence type="ECO:0000259" key="7">
    <source>
        <dbReference type="Pfam" id="PF00483"/>
    </source>
</evidence>
<evidence type="ECO:0000256" key="6">
    <source>
        <dbReference type="RuleBase" id="RU361259"/>
    </source>
</evidence>
<gene>
    <name evidence="8" type="ORF">SAMN04488589_1030</name>
</gene>
<dbReference type="InterPro" id="IPR005835">
    <property type="entry name" value="NTP_transferase_dom"/>
</dbReference>
<dbReference type="EMBL" id="FNCA01000003">
    <property type="protein sequence ID" value="SDF65637.1"/>
    <property type="molecule type" value="Genomic_DNA"/>
</dbReference>
<reference evidence="8 9" key="1">
    <citation type="submission" date="2016-10" db="EMBL/GenBank/DDBJ databases">
        <authorList>
            <person name="Varghese N."/>
            <person name="Submissions S."/>
        </authorList>
    </citation>
    <scope>NUCLEOTIDE SEQUENCE [LARGE SCALE GENOMIC DNA]</scope>
    <source>
        <strain evidence="8 9">PL 12/M</strain>
    </source>
</reference>
<keyword evidence="4 6" id="KW-0548">Nucleotidyltransferase</keyword>
<keyword evidence="3 6" id="KW-0808">Transferase</keyword>
<dbReference type="Proteomes" id="UP000199259">
    <property type="component" value="Unassembled WGS sequence"/>
</dbReference>
<dbReference type="EC" id="2.7.7.9" evidence="2 6"/>
<dbReference type="InterPro" id="IPR005771">
    <property type="entry name" value="GalU_uridylyltTrfase_bac/arc"/>
</dbReference>
<sequence length="287" mass="32423">MEIKKAVIPVAGMGTRFLPATKSMPKEMLPIIDIPVIHYVVEEAIASGIDDIIFITGRSKRSIEDYFDDSPELENHLRQKNNEKLLKVVQDISSMVDIHYIRQKEPKGLGDAILTAKKHINEEPFAVLLGDDIIVNKKPCTKQLIDNFMKYGRSTIAVEEVPMEKTGSYGIIKGQPLDDSLYILEDIIEKPSPQEAPSNIGAIGRYVFTPEILDCIKQTDRGVGNEIQLTDGIRLLNEEQKVYAYKFTGKRYDTGDKVEYVKAVIDFALNKEDMREQIKEHITGINL</sequence>